<dbReference type="Proteomes" id="UP001485043">
    <property type="component" value="Unassembled WGS sequence"/>
</dbReference>
<accession>A0AAW1SW59</accession>
<dbReference type="AlphaFoldDB" id="A0AAW1SW59"/>
<keyword evidence="2" id="KW-1185">Reference proteome</keyword>
<name>A0AAW1SW59_9CHLO</name>
<dbReference type="EMBL" id="JALJOV010000738">
    <property type="protein sequence ID" value="KAK9861567.1"/>
    <property type="molecule type" value="Genomic_DNA"/>
</dbReference>
<comment type="caution">
    <text evidence="1">The sequence shown here is derived from an EMBL/GenBank/DDBJ whole genome shotgun (WGS) entry which is preliminary data.</text>
</comment>
<evidence type="ECO:0000313" key="2">
    <source>
        <dbReference type="Proteomes" id="UP001485043"/>
    </source>
</evidence>
<evidence type="ECO:0000313" key="1">
    <source>
        <dbReference type="EMBL" id="KAK9861567.1"/>
    </source>
</evidence>
<protein>
    <submittedName>
        <fullName evidence="1">Uncharacterized protein</fullName>
    </submittedName>
</protein>
<sequence>MVAAQNFAGLTHFTGFNISRPRSQHSSSHSFYVLAVPQILGFYTSARASAGQHLYNIVVSSMGCYSKSACTWWKSQHSKIWVHTMTT</sequence>
<gene>
    <name evidence="1" type="ORF">WJX84_011373</name>
</gene>
<proteinExistence type="predicted"/>
<reference evidence="1 2" key="1">
    <citation type="journal article" date="2024" name="Nat. Commun.">
        <title>Phylogenomics reveals the evolutionary origins of lichenization in chlorophyte algae.</title>
        <authorList>
            <person name="Puginier C."/>
            <person name="Libourel C."/>
            <person name="Otte J."/>
            <person name="Skaloud P."/>
            <person name="Haon M."/>
            <person name="Grisel S."/>
            <person name="Petersen M."/>
            <person name="Berrin J.G."/>
            <person name="Delaux P.M."/>
            <person name="Dal Grande F."/>
            <person name="Keller J."/>
        </authorList>
    </citation>
    <scope>NUCLEOTIDE SEQUENCE [LARGE SCALE GENOMIC DNA]</scope>
    <source>
        <strain evidence="1 2">SAG 2523</strain>
    </source>
</reference>
<organism evidence="1 2">
    <name type="scientific">Apatococcus fuscideae</name>
    <dbReference type="NCBI Taxonomy" id="2026836"/>
    <lineage>
        <taxon>Eukaryota</taxon>
        <taxon>Viridiplantae</taxon>
        <taxon>Chlorophyta</taxon>
        <taxon>core chlorophytes</taxon>
        <taxon>Trebouxiophyceae</taxon>
        <taxon>Chlorellales</taxon>
        <taxon>Chlorellaceae</taxon>
        <taxon>Apatococcus</taxon>
    </lineage>
</organism>